<evidence type="ECO:0000256" key="1">
    <source>
        <dbReference type="SAM" id="MobiDB-lite"/>
    </source>
</evidence>
<dbReference type="HOGENOM" id="CLU_2785309_0_0_10"/>
<sequence length="68" mass="7814">MSETHRDDLKKSPPALKKTRRALKSNTAGFEKNTAGFFFRQYNVIIAFDKSSPKSSFFLYKNTPEKPV</sequence>
<evidence type="ECO:0000313" key="2">
    <source>
        <dbReference type="EMBL" id="ERI85489.1"/>
    </source>
</evidence>
<comment type="caution">
    <text evidence="2">The sequence shown here is derived from an EMBL/GenBank/DDBJ whole genome shotgun (WGS) entry which is preliminary data.</text>
</comment>
<evidence type="ECO:0000313" key="3">
    <source>
        <dbReference type="Proteomes" id="UP000016496"/>
    </source>
</evidence>
<name>U2C4T2_9BACE</name>
<protein>
    <submittedName>
        <fullName evidence="2">Uncharacterized protein</fullName>
    </submittedName>
</protein>
<reference evidence="2 3" key="1">
    <citation type="submission" date="2013-08" db="EMBL/GenBank/DDBJ databases">
        <authorList>
            <person name="Weinstock G."/>
            <person name="Sodergren E."/>
            <person name="Wylie T."/>
            <person name="Fulton L."/>
            <person name="Fulton R."/>
            <person name="Fronick C."/>
            <person name="O'Laughlin M."/>
            <person name="Godfrey J."/>
            <person name="Miner T."/>
            <person name="Herter B."/>
            <person name="Appelbaum E."/>
            <person name="Cordes M."/>
            <person name="Lek S."/>
            <person name="Wollam A."/>
            <person name="Pepin K.H."/>
            <person name="Palsikar V.B."/>
            <person name="Mitreva M."/>
            <person name="Wilson R.K."/>
        </authorList>
    </citation>
    <scope>NUCLEOTIDE SEQUENCE [LARGE SCALE GENOMIC DNA]</scope>
    <source>
        <strain evidence="2 3">F0041</strain>
    </source>
</reference>
<proteinExistence type="predicted"/>
<dbReference type="EMBL" id="AWSV01000089">
    <property type="protein sequence ID" value="ERI85489.1"/>
    <property type="molecule type" value="Genomic_DNA"/>
</dbReference>
<dbReference type="AlphaFoldDB" id="U2C4T2"/>
<feature type="region of interest" description="Disordered" evidence="1">
    <location>
        <begin position="1"/>
        <end position="25"/>
    </location>
</feature>
<feature type="compositionally biased region" description="Basic and acidic residues" evidence="1">
    <location>
        <begin position="1"/>
        <end position="11"/>
    </location>
</feature>
<gene>
    <name evidence="2" type="ORF">HMPREF1981_01663</name>
</gene>
<dbReference type="PATRIC" id="fig|1321819.3.peg.1525"/>
<accession>U2C4T2</accession>
<organism evidence="2 3">
    <name type="scientific">Bacteroides pyogenes F0041</name>
    <dbReference type="NCBI Taxonomy" id="1321819"/>
    <lineage>
        <taxon>Bacteria</taxon>
        <taxon>Pseudomonadati</taxon>
        <taxon>Bacteroidota</taxon>
        <taxon>Bacteroidia</taxon>
        <taxon>Bacteroidales</taxon>
        <taxon>Bacteroidaceae</taxon>
        <taxon>Bacteroides</taxon>
    </lineage>
</organism>
<dbReference type="Proteomes" id="UP000016496">
    <property type="component" value="Unassembled WGS sequence"/>
</dbReference>